<keyword evidence="3 6" id="KW-0479">Metal-binding</keyword>
<dbReference type="Gramene" id="TraesCS4B03G0992700.1">
    <property type="protein sequence ID" value="TraesCS4B03G0992700.1.CDS"/>
    <property type="gene ID" value="TraesCS4B03G0992700"/>
</dbReference>
<dbReference type="KEGG" id="taes:123090419"/>
<dbReference type="GO" id="GO:0016705">
    <property type="term" value="F:oxidoreductase activity, acting on paired donors, with incorporation or reduction of molecular oxygen"/>
    <property type="evidence" value="ECO:0007669"/>
    <property type="project" value="InterPro"/>
</dbReference>
<dbReference type="InterPro" id="IPR002401">
    <property type="entry name" value="Cyt_P450_E_grp-I"/>
</dbReference>
<evidence type="ECO:0000256" key="7">
    <source>
        <dbReference type="RuleBase" id="RU000461"/>
    </source>
</evidence>
<comment type="cofactor">
    <cofactor evidence="6">
        <name>heme</name>
        <dbReference type="ChEBI" id="CHEBI:30413"/>
    </cofactor>
</comment>
<dbReference type="InterPro" id="IPR017972">
    <property type="entry name" value="Cyt_P450_CS"/>
</dbReference>
<name>A0A3B6IWX9_WHEAT</name>
<dbReference type="PANTHER" id="PTHR47955">
    <property type="entry name" value="CYTOCHROME P450 FAMILY 71 PROTEIN"/>
    <property type="match status" value="1"/>
</dbReference>
<dbReference type="Gramene" id="TraesSTA4B03G02404660.1">
    <property type="protein sequence ID" value="TraesSTA4B03G02404660.1"/>
    <property type="gene ID" value="TraesSTA4B03G02404660"/>
</dbReference>
<keyword evidence="6 7" id="KW-0349">Heme</keyword>
<accession>A0A3B6IWX9</accession>
<feature type="transmembrane region" description="Helical" evidence="8">
    <location>
        <begin position="6"/>
        <end position="27"/>
    </location>
</feature>
<dbReference type="Gene3D" id="1.10.630.10">
    <property type="entry name" value="Cytochrome P450"/>
    <property type="match status" value="1"/>
</dbReference>
<evidence type="ECO:0000256" key="8">
    <source>
        <dbReference type="SAM" id="Phobius"/>
    </source>
</evidence>
<gene>
    <name evidence="9" type="primary">LOC123090419</name>
</gene>
<protein>
    <recommendedName>
        <fullName evidence="11">Cytochrome P450</fullName>
    </recommendedName>
</protein>
<organism evidence="9">
    <name type="scientific">Triticum aestivum</name>
    <name type="common">Wheat</name>
    <dbReference type="NCBI Taxonomy" id="4565"/>
    <lineage>
        <taxon>Eukaryota</taxon>
        <taxon>Viridiplantae</taxon>
        <taxon>Streptophyta</taxon>
        <taxon>Embryophyta</taxon>
        <taxon>Tracheophyta</taxon>
        <taxon>Spermatophyta</taxon>
        <taxon>Magnoliopsida</taxon>
        <taxon>Liliopsida</taxon>
        <taxon>Poales</taxon>
        <taxon>Poaceae</taxon>
        <taxon>BOP clade</taxon>
        <taxon>Pooideae</taxon>
        <taxon>Triticodae</taxon>
        <taxon>Triticeae</taxon>
        <taxon>Triticinae</taxon>
        <taxon>Triticum</taxon>
    </lineage>
</organism>
<dbReference type="Pfam" id="PF00067">
    <property type="entry name" value="p450"/>
    <property type="match status" value="1"/>
</dbReference>
<evidence type="ECO:0000256" key="6">
    <source>
        <dbReference type="PIRSR" id="PIRSR602401-1"/>
    </source>
</evidence>
<dbReference type="CDD" id="cd11072">
    <property type="entry name" value="CYP71-like"/>
    <property type="match status" value="1"/>
</dbReference>
<reference evidence="9" key="1">
    <citation type="submission" date="2018-08" db="EMBL/GenBank/DDBJ databases">
        <authorList>
            <person name="Rossello M."/>
        </authorList>
    </citation>
    <scope>NUCLEOTIDE SEQUENCE [LARGE SCALE GENOMIC DNA]</scope>
    <source>
        <strain evidence="9">cv. Chinese Spring</strain>
    </source>
</reference>
<dbReference type="PaxDb" id="4565-Traes_4BL_D47A234C9.1"/>
<dbReference type="EnsemblPlants" id="TraesCS4B02G389400.1">
    <property type="protein sequence ID" value="TraesCS4B02G389400.1"/>
    <property type="gene ID" value="TraesCS4B02G389400"/>
</dbReference>
<dbReference type="Gramene" id="TraesNOR4B03G02428230.1">
    <property type="protein sequence ID" value="TraesNOR4B03G02428230.1"/>
    <property type="gene ID" value="TraesNOR4B03G02428230"/>
</dbReference>
<dbReference type="Proteomes" id="UP000019116">
    <property type="component" value="Chromosome 4B"/>
</dbReference>
<dbReference type="GeneID" id="123090419"/>
<dbReference type="AlphaFoldDB" id="A0A3B6IWX9"/>
<evidence type="ECO:0000256" key="3">
    <source>
        <dbReference type="ARBA" id="ARBA00022723"/>
    </source>
</evidence>
<dbReference type="RefSeq" id="XP_044367668.1">
    <property type="nucleotide sequence ID" value="XM_044511733.1"/>
</dbReference>
<dbReference type="GO" id="GO:0004497">
    <property type="term" value="F:monooxygenase activity"/>
    <property type="evidence" value="ECO:0007669"/>
    <property type="project" value="UniProtKB-KW"/>
</dbReference>
<evidence type="ECO:0000313" key="9">
    <source>
        <dbReference type="EnsemblPlants" id="TraesCS4B02G389400.1"/>
    </source>
</evidence>
<evidence type="ECO:0008006" key="11">
    <source>
        <dbReference type="Google" id="ProtNLM"/>
    </source>
</evidence>
<evidence type="ECO:0000256" key="1">
    <source>
        <dbReference type="ARBA" id="ARBA00010617"/>
    </source>
</evidence>
<keyword evidence="7" id="KW-0560">Oxidoreductase</keyword>
<evidence type="ECO:0000256" key="2">
    <source>
        <dbReference type="ARBA" id="ARBA00022692"/>
    </source>
</evidence>
<reference evidence="9" key="2">
    <citation type="submission" date="2018-10" db="UniProtKB">
        <authorList>
            <consortium name="EnsemblPlants"/>
        </authorList>
    </citation>
    <scope>IDENTIFICATION</scope>
</reference>
<sequence>MAAPALYYLLLVPLLAIVPFLCLIHCYSWRRTVAPSRLPPSPWALPVIGHLHHLIGALPHRGMRDLAQRHGPLLLLRLGGLPVVIASSAMAAREVMKTCDMDLATRPVSRMIRIAIPEGAEGVVFAPYGDTWRLMRKICNVELLSAPRVQSFWPLRDDEVGRLLRAVALAASAQQKQTVNLSKLVAAYAADFSARAIIGSRFKERDSFLAMLARGIKLFAKIGLPDLYPCSWLAMVVSRIPGQMKKHKEDADAFLNSIIDEHQQNYRVCGGDKEEDMLDVLLRLQREGGLLRHPLSTDRIKTIMGDMFAGGSDTAATTLQWIMAELMRNPRLMHKAQEEIRRELAGQHKVTEKGLRNLNYMHLVIKEALRLHPPLPLLLPRECQKNCKLLGYHIPKGTMVLVNAWAINRDPRHWDAPEDFIPERFERSNIDFKGTNFEYTPFGAGRRMCPGMAFGLVNIEFALAGLLYHFDWELPHDTQAGKLDMAEEMGVTVRRRQDLLLVPTIRVPLPIDYQ</sequence>
<dbReference type="Gramene" id="TraesLDM4B03G02411560.1">
    <property type="protein sequence ID" value="TraesLDM4B03G02411560.1"/>
    <property type="gene ID" value="TraesLDM4B03G02411560"/>
</dbReference>
<dbReference type="PANTHER" id="PTHR47955:SF21">
    <property type="entry name" value="OS06G0642300 PROTEIN"/>
    <property type="match status" value="1"/>
</dbReference>
<keyword evidence="7" id="KW-0503">Monooxygenase</keyword>
<dbReference type="Gramene" id="TraesCS4B02G389400.1">
    <property type="protein sequence ID" value="TraesCS4B02G389400.1"/>
    <property type="gene ID" value="TraesCS4B02G389400"/>
</dbReference>
<dbReference type="Gramene" id="TraesJAG4B03G02407360.1">
    <property type="protein sequence ID" value="TraesJAG4B03G02407360.1"/>
    <property type="gene ID" value="TraesJAG4B03G02407360"/>
</dbReference>
<keyword evidence="2 8" id="KW-0812">Transmembrane</keyword>
<dbReference type="GO" id="GO:0020037">
    <property type="term" value="F:heme binding"/>
    <property type="evidence" value="ECO:0007669"/>
    <property type="project" value="InterPro"/>
</dbReference>
<dbReference type="PRINTS" id="PR00385">
    <property type="entry name" value="P450"/>
</dbReference>
<dbReference type="SUPFAM" id="SSF48264">
    <property type="entry name" value="Cytochrome P450"/>
    <property type="match status" value="1"/>
</dbReference>
<dbReference type="STRING" id="4565.A0A3B6IWX9"/>
<feature type="binding site" description="axial binding residue" evidence="6">
    <location>
        <position position="449"/>
    </location>
    <ligand>
        <name>heme</name>
        <dbReference type="ChEBI" id="CHEBI:30413"/>
    </ligand>
    <ligandPart>
        <name>Fe</name>
        <dbReference type="ChEBI" id="CHEBI:18248"/>
    </ligandPart>
</feature>
<comment type="similarity">
    <text evidence="1 7">Belongs to the cytochrome P450 family.</text>
</comment>
<evidence type="ECO:0000256" key="4">
    <source>
        <dbReference type="ARBA" id="ARBA00022989"/>
    </source>
</evidence>
<feature type="transmembrane region" description="Helical" evidence="8">
    <location>
        <begin position="73"/>
        <end position="92"/>
    </location>
</feature>
<dbReference type="InterPro" id="IPR036396">
    <property type="entry name" value="Cyt_P450_sf"/>
</dbReference>
<dbReference type="GO" id="GO:0005506">
    <property type="term" value="F:iron ion binding"/>
    <property type="evidence" value="ECO:0007669"/>
    <property type="project" value="InterPro"/>
</dbReference>
<dbReference type="SMR" id="A0A3B6IWX9"/>
<proteinExistence type="inferred from homology"/>
<dbReference type="InterPro" id="IPR001128">
    <property type="entry name" value="Cyt_P450"/>
</dbReference>
<dbReference type="FunFam" id="1.10.630.10:FF:000064">
    <property type="entry name" value="Cytochrome P450 monooxygenase"/>
    <property type="match status" value="1"/>
</dbReference>
<dbReference type="OrthoDB" id="1470350at2759"/>
<keyword evidence="8" id="KW-0472">Membrane</keyword>
<keyword evidence="10" id="KW-1185">Reference proteome</keyword>
<evidence type="ECO:0000256" key="5">
    <source>
        <dbReference type="ARBA" id="ARBA00023004"/>
    </source>
</evidence>
<dbReference type="PRINTS" id="PR00463">
    <property type="entry name" value="EP450I"/>
</dbReference>
<dbReference type="OMA" id="RFKERDS"/>
<keyword evidence="5 6" id="KW-0408">Iron</keyword>
<dbReference type="PROSITE" id="PS00086">
    <property type="entry name" value="CYTOCHROME_P450"/>
    <property type="match status" value="1"/>
</dbReference>
<keyword evidence="4 8" id="KW-1133">Transmembrane helix</keyword>
<dbReference type="Gramene" id="TraesARIUn03G04640240.1">
    <property type="protein sequence ID" value="TraesARIUn03G04640240.1"/>
    <property type="gene ID" value="TraesARIUn03G04640240"/>
</dbReference>
<evidence type="ECO:0000313" key="10">
    <source>
        <dbReference type="Proteomes" id="UP000019116"/>
    </source>
</evidence>